<keyword evidence="4" id="KW-1185">Reference proteome</keyword>
<proteinExistence type="predicted"/>
<evidence type="ECO:0000313" key="3">
    <source>
        <dbReference type="EMBL" id="CAI0461112.1"/>
    </source>
</evidence>
<reference evidence="3" key="1">
    <citation type="submission" date="2022-08" db="EMBL/GenBank/DDBJ databases">
        <authorList>
            <person name="Gutierrez-Valencia J."/>
        </authorList>
    </citation>
    <scope>NUCLEOTIDE SEQUENCE</scope>
</reference>
<dbReference type="EMBL" id="CAMGYJ010000008">
    <property type="protein sequence ID" value="CAI0461112.1"/>
    <property type="molecule type" value="Genomic_DNA"/>
</dbReference>
<dbReference type="PANTHER" id="PTHR35096">
    <property type="entry name" value="BNAA08G28570D PROTEIN"/>
    <property type="match status" value="1"/>
</dbReference>
<feature type="domain" description="DUF7787" evidence="2">
    <location>
        <begin position="9"/>
        <end position="66"/>
    </location>
</feature>
<evidence type="ECO:0000259" key="2">
    <source>
        <dbReference type="Pfam" id="PF25042"/>
    </source>
</evidence>
<dbReference type="Proteomes" id="UP001154282">
    <property type="component" value="Unassembled WGS sequence"/>
</dbReference>
<organism evidence="3 4">
    <name type="scientific">Linum tenue</name>
    <dbReference type="NCBI Taxonomy" id="586396"/>
    <lineage>
        <taxon>Eukaryota</taxon>
        <taxon>Viridiplantae</taxon>
        <taxon>Streptophyta</taxon>
        <taxon>Embryophyta</taxon>
        <taxon>Tracheophyta</taxon>
        <taxon>Spermatophyta</taxon>
        <taxon>Magnoliopsida</taxon>
        <taxon>eudicotyledons</taxon>
        <taxon>Gunneridae</taxon>
        <taxon>Pentapetalae</taxon>
        <taxon>rosids</taxon>
        <taxon>fabids</taxon>
        <taxon>Malpighiales</taxon>
        <taxon>Linaceae</taxon>
        <taxon>Linum</taxon>
    </lineage>
</organism>
<sequence>MRSAKNASRKKISLERYMEFLLSHPRIVLPVPDLNQIISLHGFRKVTENPKQKNLTEALEELDLMDLSRSTIHHGSGIFPSVSITLEDLVDDLDKLNWQECRVTSIQTFHSSKGGSASTGPADSRPQSVSTVPARTLNSNGDFPAHLSATGVAESKKQSAAAAKSSVCLGAASKSPTASEISRPAESEVQSAAATATATRKRKSLDEIPRRLPAHHLSTAPAAESKKKQTSAARKRTL</sequence>
<protein>
    <recommendedName>
        <fullName evidence="2">DUF7787 domain-containing protein</fullName>
    </recommendedName>
</protein>
<evidence type="ECO:0000256" key="1">
    <source>
        <dbReference type="SAM" id="MobiDB-lite"/>
    </source>
</evidence>
<accession>A0AAV0NRX8</accession>
<dbReference type="PANTHER" id="PTHR35096:SF8">
    <property type="entry name" value="OS03G0308600 PROTEIN"/>
    <property type="match status" value="1"/>
</dbReference>
<comment type="caution">
    <text evidence="3">The sequence shown here is derived from an EMBL/GenBank/DDBJ whole genome shotgun (WGS) entry which is preliminary data.</text>
</comment>
<name>A0AAV0NRX8_9ROSI</name>
<gene>
    <name evidence="3" type="ORF">LITE_LOCUS34793</name>
</gene>
<dbReference type="Pfam" id="PF25042">
    <property type="entry name" value="DUF7787"/>
    <property type="match status" value="1"/>
</dbReference>
<dbReference type="AlphaFoldDB" id="A0AAV0NRX8"/>
<dbReference type="InterPro" id="IPR056689">
    <property type="entry name" value="DUF7787"/>
</dbReference>
<feature type="region of interest" description="Disordered" evidence="1">
    <location>
        <begin position="168"/>
        <end position="238"/>
    </location>
</feature>
<feature type="compositionally biased region" description="Polar residues" evidence="1">
    <location>
        <begin position="109"/>
        <end position="141"/>
    </location>
</feature>
<feature type="region of interest" description="Disordered" evidence="1">
    <location>
        <begin position="109"/>
        <end position="143"/>
    </location>
</feature>
<evidence type="ECO:0000313" key="4">
    <source>
        <dbReference type="Proteomes" id="UP001154282"/>
    </source>
</evidence>